<dbReference type="InterPro" id="IPR015424">
    <property type="entry name" value="PyrdxlP-dep_Trfase"/>
</dbReference>
<dbReference type="PRINTS" id="PR00753">
    <property type="entry name" value="ACCSYNTHASE"/>
</dbReference>
<dbReference type="Gene3D" id="3.40.640.10">
    <property type="entry name" value="Type I PLP-dependent aspartate aminotransferase-like (Major domain)"/>
    <property type="match status" value="1"/>
</dbReference>
<name>A0A7C4Y5L7_UNCW3</name>
<comment type="cofactor">
    <cofactor evidence="1">
        <name>pyridoxal 5'-phosphate</name>
        <dbReference type="ChEBI" id="CHEBI:597326"/>
    </cofactor>
</comment>
<dbReference type="CDD" id="cd00609">
    <property type="entry name" value="AAT_like"/>
    <property type="match status" value="1"/>
</dbReference>
<dbReference type="Pfam" id="PF00155">
    <property type="entry name" value="Aminotran_1_2"/>
    <property type="match status" value="1"/>
</dbReference>
<dbReference type="EMBL" id="DTHG01000068">
    <property type="protein sequence ID" value="HGW91962.1"/>
    <property type="molecule type" value="Genomic_DNA"/>
</dbReference>
<dbReference type="GO" id="GO:0030170">
    <property type="term" value="F:pyridoxal phosphate binding"/>
    <property type="evidence" value="ECO:0007669"/>
    <property type="project" value="InterPro"/>
</dbReference>
<proteinExistence type="inferred from homology"/>
<evidence type="ECO:0000256" key="3">
    <source>
        <dbReference type="ARBA" id="ARBA00022576"/>
    </source>
</evidence>
<evidence type="ECO:0000256" key="2">
    <source>
        <dbReference type="ARBA" id="ARBA00007441"/>
    </source>
</evidence>
<dbReference type="InterPro" id="IPR004839">
    <property type="entry name" value="Aminotransferase_I/II_large"/>
</dbReference>
<comment type="similarity">
    <text evidence="2">Belongs to the class-I pyridoxal-phosphate-dependent aminotransferase family.</text>
</comment>
<keyword evidence="5" id="KW-0663">Pyridoxal phosphate</keyword>
<comment type="caution">
    <text evidence="7">The sequence shown here is derived from an EMBL/GenBank/DDBJ whole genome shotgun (WGS) entry which is preliminary data.</text>
</comment>
<evidence type="ECO:0000256" key="1">
    <source>
        <dbReference type="ARBA" id="ARBA00001933"/>
    </source>
</evidence>
<dbReference type="InterPro" id="IPR015421">
    <property type="entry name" value="PyrdxlP-dep_Trfase_major"/>
</dbReference>
<dbReference type="GO" id="GO:0006520">
    <property type="term" value="P:amino acid metabolic process"/>
    <property type="evidence" value="ECO:0007669"/>
    <property type="project" value="InterPro"/>
</dbReference>
<dbReference type="GO" id="GO:0008483">
    <property type="term" value="F:transaminase activity"/>
    <property type="evidence" value="ECO:0007669"/>
    <property type="project" value="UniProtKB-KW"/>
</dbReference>
<dbReference type="PANTHER" id="PTHR46383">
    <property type="entry name" value="ASPARTATE AMINOTRANSFERASE"/>
    <property type="match status" value="1"/>
</dbReference>
<dbReference type="InterPro" id="IPR015422">
    <property type="entry name" value="PyrdxlP-dep_Trfase_small"/>
</dbReference>
<dbReference type="InterPro" id="IPR050596">
    <property type="entry name" value="AspAT/PAT-like"/>
</dbReference>
<evidence type="ECO:0000313" key="7">
    <source>
        <dbReference type="EMBL" id="HGW91962.1"/>
    </source>
</evidence>
<evidence type="ECO:0000259" key="6">
    <source>
        <dbReference type="Pfam" id="PF00155"/>
    </source>
</evidence>
<reference evidence="7" key="1">
    <citation type="journal article" date="2020" name="mSystems">
        <title>Genome- and Community-Level Interaction Insights into Carbon Utilization and Element Cycling Functions of Hydrothermarchaeota in Hydrothermal Sediment.</title>
        <authorList>
            <person name="Zhou Z."/>
            <person name="Liu Y."/>
            <person name="Xu W."/>
            <person name="Pan J."/>
            <person name="Luo Z.H."/>
            <person name="Li M."/>
        </authorList>
    </citation>
    <scope>NUCLEOTIDE SEQUENCE [LARGE SCALE GENOMIC DNA]</scope>
    <source>
        <strain evidence="7">SpSt-780</strain>
    </source>
</reference>
<accession>A0A7C4Y5L7</accession>
<sequence length="398" mass="45299">MKISQRGIDMPASPIRRLAPFANKAKERGIKVYHLNIGDPDVPTPKEIFEGIKNFKEKVLPYGPSEGLPVLRNAIAEYFKRYEIDISPENVFITTGGSEAILFSLLSICDYGDEIIIPEPFYTNYLGFAKMIGVNIVPLTLKVEDNFHIKEPEIIKHYITKKTKGILICSPNNPTGTVYTRNEIKKIIEIALEYDLYVIADEVYREFTFDGKKHTSVLQFPEASERVIVTDSISKRFSSCGARIGFIVTKNRDIWNTVLKFGQARLCPPTIEQYGAAEGFKKMDKFMNEIVKEYEKRRDVVIEELKKIEGVFCLKPEGAFYNIVKLPVKDSEEFIKWMLTDFNVDGKTTMLAPASGFYSTPNTGLDEVRIAYVLNEKDLRDAIRILKLGLEKYGKIKG</sequence>
<dbReference type="NCBIfam" id="NF005744">
    <property type="entry name" value="PRK07568.1"/>
    <property type="match status" value="1"/>
</dbReference>
<gene>
    <name evidence="7" type="ORF">ENV67_05410</name>
</gene>
<protein>
    <submittedName>
        <fullName evidence="7">Pyridoxal phosphate-dependent aminotransferase</fullName>
    </submittedName>
</protein>
<organism evidence="7">
    <name type="scientific">candidate division WOR-3 bacterium</name>
    <dbReference type="NCBI Taxonomy" id="2052148"/>
    <lineage>
        <taxon>Bacteria</taxon>
        <taxon>Bacteria division WOR-3</taxon>
    </lineage>
</organism>
<keyword evidence="4 7" id="KW-0808">Transferase</keyword>
<evidence type="ECO:0000256" key="5">
    <source>
        <dbReference type="ARBA" id="ARBA00022898"/>
    </source>
</evidence>
<feature type="domain" description="Aminotransferase class I/classII large" evidence="6">
    <location>
        <begin position="32"/>
        <end position="344"/>
    </location>
</feature>
<keyword evidence="3 7" id="KW-0032">Aminotransferase</keyword>
<dbReference type="PANTHER" id="PTHR46383:SF1">
    <property type="entry name" value="ASPARTATE AMINOTRANSFERASE"/>
    <property type="match status" value="1"/>
</dbReference>
<dbReference type="AlphaFoldDB" id="A0A7C4Y5L7"/>
<evidence type="ECO:0000256" key="4">
    <source>
        <dbReference type="ARBA" id="ARBA00022679"/>
    </source>
</evidence>
<dbReference type="SUPFAM" id="SSF53383">
    <property type="entry name" value="PLP-dependent transferases"/>
    <property type="match status" value="1"/>
</dbReference>
<dbReference type="Gene3D" id="3.90.1150.10">
    <property type="entry name" value="Aspartate Aminotransferase, domain 1"/>
    <property type="match status" value="1"/>
</dbReference>